<dbReference type="InterPro" id="IPR019277">
    <property type="entry name" value="DUF2304"/>
</dbReference>
<dbReference type="KEGG" id="pri:PRIO_6194"/>
<keyword evidence="2" id="KW-1133">Transmembrane helix</keyword>
<dbReference type="HOGENOM" id="CLU_134280_2_1_9"/>
<keyword evidence="2" id="KW-0812">Transmembrane</keyword>
<dbReference type="EMBL" id="LN831776">
    <property type="protein sequence ID" value="CQR58541.1"/>
    <property type="molecule type" value="Genomic_DNA"/>
</dbReference>
<dbReference type="AlphaFoldDB" id="A0A0E4HE49"/>
<reference evidence="4" key="1">
    <citation type="submission" date="2015-03" db="EMBL/GenBank/DDBJ databases">
        <authorList>
            <person name="Wibberg D."/>
        </authorList>
    </citation>
    <scope>NUCLEOTIDE SEQUENCE [LARGE SCALE GENOMIC DNA]</scope>
</reference>
<evidence type="ECO:0008006" key="5">
    <source>
        <dbReference type="Google" id="ProtNLM"/>
    </source>
</evidence>
<keyword evidence="1" id="KW-0175">Coiled coil</keyword>
<evidence type="ECO:0000313" key="4">
    <source>
        <dbReference type="Proteomes" id="UP000033163"/>
    </source>
</evidence>
<evidence type="ECO:0000256" key="1">
    <source>
        <dbReference type="SAM" id="Coils"/>
    </source>
</evidence>
<protein>
    <recommendedName>
        <fullName evidence="5">DUF2304 domain-containing protein</fullName>
    </recommendedName>
</protein>
<feature type="transmembrane region" description="Helical" evidence="2">
    <location>
        <begin position="34"/>
        <end position="54"/>
    </location>
</feature>
<dbReference type="Proteomes" id="UP000033163">
    <property type="component" value="Chromosome I"/>
</dbReference>
<proteinExistence type="predicted"/>
<evidence type="ECO:0000256" key="2">
    <source>
        <dbReference type="SAM" id="Phobius"/>
    </source>
</evidence>
<accession>A0A0E4HE49</accession>
<sequence length="116" mass="13110">MAPQLQILLIVISIGVLVIFLRNIRSYKLNLKYALVWIFTIVSCLVLSIFPGLLDIISKVFYIKDPVNALFTVAIVFVLIIIYTLTKALSDASDNLKQLTQEIAILKKQVESEKNE</sequence>
<evidence type="ECO:0000313" key="3">
    <source>
        <dbReference type="EMBL" id="CQR58541.1"/>
    </source>
</evidence>
<gene>
    <name evidence="3" type="ORF">PRIO_6194</name>
</gene>
<dbReference type="PATRIC" id="fig|1073571.4.peg.6615"/>
<feature type="transmembrane region" description="Helical" evidence="2">
    <location>
        <begin position="66"/>
        <end position="85"/>
    </location>
</feature>
<keyword evidence="2" id="KW-0472">Membrane</keyword>
<feature type="transmembrane region" description="Helical" evidence="2">
    <location>
        <begin position="6"/>
        <end position="22"/>
    </location>
</feature>
<name>A0A0E4HE49_9BACL</name>
<dbReference type="RefSeq" id="WP_046505889.1">
    <property type="nucleotide sequence ID" value="NZ_LN831776.1"/>
</dbReference>
<dbReference type="Pfam" id="PF10066">
    <property type="entry name" value="DUF2304"/>
    <property type="match status" value="1"/>
</dbReference>
<organism evidence="3 4">
    <name type="scientific">Paenibacillus riograndensis SBR5</name>
    <dbReference type="NCBI Taxonomy" id="1073571"/>
    <lineage>
        <taxon>Bacteria</taxon>
        <taxon>Bacillati</taxon>
        <taxon>Bacillota</taxon>
        <taxon>Bacilli</taxon>
        <taxon>Bacillales</taxon>
        <taxon>Paenibacillaceae</taxon>
        <taxon>Paenibacillus</taxon>
        <taxon>Paenibacillus sonchi group</taxon>
    </lineage>
</organism>
<feature type="coiled-coil region" evidence="1">
    <location>
        <begin position="82"/>
        <end position="116"/>
    </location>
</feature>